<evidence type="ECO:0000256" key="3">
    <source>
        <dbReference type="ARBA" id="ARBA00023125"/>
    </source>
</evidence>
<dbReference type="InterPro" id="IPR023772">
    <property type="entry name" value="DNA-bd_HTH_TetR-type_CS"/>
</dbReference>
<dbReference type="Proteomes" id="UP000515728">
    <property type="component" value="Chromosome"/>
</dbReference>
<dbReference type="KEGG" id="ppel:H6H00_19145"/>
<keyword evidence="1" id="KW-0678">Repressor</keyword>
<keyword evidence="3 5" id="KW-0238">DNA-binding</keyword>
<sequence length="208" mass="23307">MATASAPGSRPASSRGGAFDAIVTAAVDCFYEKGYEATSVQEVVERARVSKGSFYHHFAAKEDLLLLIHDAFIDSQLEMLRAAASAGRSPRETLAQLIEENLVGAERFQRYQTIFFEQRRFLSEDRFVEVKKKRDEYEQQVVTILEAGIADGSFRPVASARVLAFGIIGMSAWAYQWYRTGPMAAREIGRMYAEIVLDGLNRPQQTPR</sequence>
<evidence type="ECO:0000259" key="6">
    <source>
        <dbReference type="PROSITE" id="PS50977"/>
    </source>
</evidence>
<proteinExistence type="predicted"/>
<evidence type="ECO:0000256" key="1">
    <source>
        <dbReference type="ARBA" id="ARBA00022491"/>
    </source>
</evidence>
<dbReference type="Gene3D" id="1.10.357.10">
    <property type="entry name" value="Tetracycline Repressor, domain 2"/>
    <property type="match status" value="1"/>
</dbReference>
<dbReference type="SUPFAM" id="SSF46689">
    <property type="entry name" value="Homeodomain-like"/>
    <property type="match status" value="1"/>
</dbReference>
<dbReference type="Gene3D" id="1.10.10.60">
    <property type="entry name" value="Homeodomain-like"/>
    <property type="match status" value="1"/>
</dbReference>
<feature type="domain" description="HTH tetR-type" evidence="6">
    <location>
        <begin position="16"/>
        <end position="76"/>
    </location>
</feature>
<dbReference type="Pfam" id="PF00440">
    <property type="entry name" value="TetR_N"/>
    <property type="match status" value="1"/>
</dbReference>
<dbReference type="EMBL" id="CP060131">
    <property type="protein sequence ID" value="QNG50352.1"/>
    <property type="molecule type" value="Genomic_DNA"/>
</dbReference>
<protein>
    <submittedName>
        <fullName evidence="7">TetR/AcrR family transcriptional regulator</fullName>
    </submittedName>
</protein>
<evidence type="ECO:0000256" key="5">
    <source>
        <dbReference type="PROSITE-ProRule" id="PRU00335"/>
    </source>
</evidence>
<evidence type="ECO:0000313" key="7">
    <source>
        <dbReference type="EMBL" id="QNG50352.1"/>
    </source>
</evidence>
<dbReference type="InterPro" id="IPR009057">
    <property type="entry name" value="Homeodomain-like_sf"/>
</dbReference>
<reference evidence="7 8" key="1">
    <citation type="submission" date="2020-08" db="EMBL/GenBank/DDBJ databases">
        <authorList>
            <person name="Mo P."/>
        </authorList>
    </citation>
    <scope>NUCLEOTIDE SEQUENCE [LARGE SCALE GENOMIC DNA]</scope>
    <source>
        <strain evidence="7 8">CGMCC 4.1532</strain>
    </source>
</reference>
<dbReference type="GO" id="GO:0003700">
    <property type="term" value="F:DNA-binding transcription factor activity"/>
    <property type="evidence" value="ECO:0007669"/>
    <property type="project" value="TreeGrafter"/>
</dbReference>
<name>A0A7G7MC41_9PSEU</name>
<dbReference type="SUPFAM" id="SSF48498">
    <property type="entry name" value="Tetracyclin repressor-like, C-terminal domain"/>
    <property type="match status" value="1"/>
</dbReference>
<dbReference type="InterPro" id="IPR050109">
    <property type="entry name" value="HTH-type_TetR-like_transc_reg"/>
</dbReference>
<gene>
    <name evidence="7" type="ORF">H6H00_19145</name>
</gene>
<dbReference type="PANTHER" id="PTHR30055:SF175">
    <property type="entry name" value="HTH-TYPE TRANSCRIPTIONAL REPRESSOR KSTR2"/>
    <property type="match status" value="1"/>
</dbReference>
<keyword evidence="8" id="KW-1185">Reference proteome</keyword>
<keyword evidence="4" id="KW-0804">Transcription</keyword>
<dbReference type="InterPro" id="IPR001647">
    <property type="entry name" value="HTH_TetR"/>
</dbReference>
<dbReference type="InterPro" id="IPR041490">
    <property type="entry name" value="KstR2_TetR_C"/>
</dbReference>
<dbReference type="AlphaFoldDB" id="A0A7G7MC41"/>
<dbReference type="PANTHER" id="PTHR30055">
    <property type="entry name" value="HTH-TYPE TRANSCRIPTIONAL REGULATOR RUTR"/>
    <property type="match status" value="1"/>
</dbReference>
<dbReference type="PROSITE" id="PS01081">
    <property type="entry name" value="HTH_TETR_1"/>
    <property type="match status" value="1"/>
</dbReference>
<evidence type="ECO:0000256" key="4">
    <source>
        <dbReference type="ARBA" id="ARBA00023163"/>
    </source>
</evidence>
<dbReference type="GO" id="GO:0000976">
    <property type="term" value="F:transcription cis-regulatory region binding"/>
    <property type="evidence" value="ECO:0007669"/>
    <property type="project" value="TreeGrafter"/>
</dbReference>
<accession>A0A7G7MC41</accession>
<keyword evidence="2" id="KW-0805">Transcription regulation</keyword>
<dbReference type="InterPro" id="IPR036271">
    <property type="entry name" value="Tet_transcr_reg_TetR-rel_C_sf"/>
</dbReference>
<dbReference type="RefSeq" id="WP_185717114.1">
    <property type="nucleotide sequence ID" value="NZ_BAAAWI010000001.1"/>
</dbReference>
<evidence type="ECO:0000256" key="2">
    <source>
        <dbReference type="ARBA" id="ARBA00023015"/>
    </source>
</evidence>
<organism evidence="7 8">
    <name type="scientific">Pseudonocardia petroleophila</name>
    <dbReference type="NCBI Taxonomy" id="37331"/>
    <lineage>
        <taxon>Bacteria</taxon>
        <taxon>Bacillati</taxon>
        <taxon>Actinomycetota</taxon>
        <taxon>Actinomycetes</taxon>
        <taxon>Pseudonocardiales</taxon>
        <taxon>Pseudonocardiaceae</taxon>
        <taxon>Pseudonocardia</taxon>
    </lineage>
</organism>
<dbReference type="PRINTS" id="PR00455">
    <property type="entry name" value="HTHTETR"/>
</dbReference>
<feature type="DNA-binding region" description="H-T-H motif" evidence="5">
    <location>
        <begin position="39"/>
        <end position="58"/>
    </location>
</feature>
<evidence type="ECO:0000313" key="8">
    <source>
        <dbReference type="Proteomes" id="UP000515728"/>
    </source>
</evidence>
<dbReference type="PROSITE" id="PS50977">
    <property type="entry name" value="HTH_TETR_2"/>
    <property type="match status" value="1"/>
</dbReference>
<dbReference type="Pfam" id="PF17932">
    <property type="entry name" value="TetR_C_24"/>
    <property type="match status" value="1"/>
</dbReference>